<dbReference type="EMBL" id="CVRI01000064">
    <property type="protein sequence ID" value="CRL04994.1"/>
    <property type="molecule type" value="Genomic_DNA"/>
</dbReference>
<sequence length="68" mass="7660">MHTVVASEMTWLYPGPKISPVSSAQNAYISLERGSMMMPIQKPTVNQNNEKNKFVDGMRNERGLAFET</sequence>
<evidence type="ECO:0000313" key="2">
    <source>
        <dbReference type="Proteomes" id="UP000183832"/>
    </source>
</evidence>
<accession>A0A1J1IZ75</accession>
<dbReference type="Proteomes" id="UP000183832">
    <property type="component" value="Unassembled WGS sequence"/>
</dbReference>
<gene>
    <name evidence="1" type="ORF">CLUMA_CG018429</name>
</gene>
<name>A0A1J1IZ75_9DIPT</name>
<organism evidence="1 2">
    <name type="scientific">Clunio marinus</name>
    <dbReference type="NCBI Taxonomy" id="568069"/>
    <lineage>
        <taxon>Eukaryota</taxon>
        <taxon>Metazoa</taxon>
        <taxon>Ecdysozoa</taxon>
        <taxon>Arthropoda</taxon>
        <taxon>Hexapoda</taxon>
        <taxon>Insecta</taxon>
        <taxon>Pterygota</taxon>
        <taxon>Neoptera</taxon>
        <taxon>Endopterygota</taxon>
        <taxon>Diptera</taxon>
        <taxon>Nematocera</taxon>
        <taxon>Chironomoidea</taxon>
        <taxon>Chironomidae</taxon>
        <taxon>Clunio</taxon>
    </lineage>
</organism>
<dbReference type="AlphaFoldDB" id="A0A1J1IZ75"/>
<keyword evidence="2" id="KW-1185">Reference proteome</keyword>
<evidence type="ECO:0000313" key="1">
    <source>
        <dbReference type="EMBL" id="CRL04994.1"/>
    </source>
</evidence>
<proteinExistence type="predicted"/>
<reference evidence="1 2" key="1">
    <citation type="submission" date="2015-04" db="EMBL/GenBank/DDBJ databases">
        <authorList>
            <person name="Syromyatnikov M.Y."/>
            <person name="Popov V.N."/>
        </authorList>
    </citation>
    <scope>NUCLEOTIDE SEQUENCE [LARGE SCALE GENOMIC DNA]</scope>
</reference>
<protein>
    <submittedName>
        <fullName evidence="1">CLUMA_CG018429, isoform A</fullName>
    </submittedName>
</protein>